<dbReference type="PIRSF" id="PIRSF036492">
    <property type="entry name" value="ALDH"/>
    <property type="match status" value="1"/>
</dbReference>
<evidence type="ECO:0000256" key="5">
    <source>
        <dbReference type="PIRSR" id="PIRSR036492-1"/>
    </source>
</evidence>
<evidence type="ECO:0000256" key="6">
    <source>
        <dbReference type="PROSITE-ProRule" id="PRU10007"/>
    </source>
</evidence>
<gene>
    <name evidence="9" type="ORF">J0B03_08725</name>
</gene>
<evidence type="ECO:0000256" key="4">
    <source>
        <dbReference type="PIRNR" id="PIRNR036492"/>
    </source>
</evidence>
<evidence type="ECO:0000313" key="9">
    <source>
        <dbReference type="EMBL" id="QSX07889.1"/>
    </source>
</evidence>
<dbReference type="Gene3D" id="3.40.605.10">
    <property type="entry name" value="Aldehyde Dehydrogenase, Chain A, domain 1"/>
    <property type="match status" value="1"/>
</dbReference>
<dbReference type="FunFam" id="3.40.309.10:FF:000003">
    <property type="entry name" value="Aldehyde dehydrogenase"/>
    <property type="match status" value="1"/>
</dbReference>
<dbReference type="Gene3D" id="3.40.309.10">
    <property type="entry name" value="Aldehyde Dehydrogenase, Chain A, domain 2"/>
    <property type="match status" value="1"/>
</dbReference>
<reference evidence="9" key="1">
    <citation type="submission" date="2021-03" db="EMBL/GenBank/DDBJ databases">
        <title>Alkalibacter marinus sp. nov., isolated from tidal flat sediment.</title>
        <authorList>
            <person name="Namirimu T."/>
            <person name="Yang J.-A."/>
            <person name="Yang S.-H."/>
            <person name="Kim Y.-J."/>
            <person name="Kwon K.K."/>
        </authorList>
    </citation>
    <scope>NUCLEOTIDE SEQUENCE</scope>
    <source>
        <strain evidence="9">ES005</strain>
    </source>
</reference>
<dbReference type="InterPro" id="IPR016160">
    <property type="entry name" value="Ald_DH_CS_CYS"/>
</dbReference>
<name>A0A974XDL8_9FIRM</name>
<protein>
    <recommendedName>
        <fullName evidence="4">Aldehyde dehydrogenase</fullName>
    </recommendedName>
</protein>
<dbReference type="InterPro" id="IPR029510">
    <property type="entry name" value="Ald_DH_CS_GLU"/>
</dbReference>
<dbReference type="InterPro" id="IPR015590">
    <property type="entry name" value="Aldehyde_DH_dom"/>
</dbReference>
<evidence type="ECO:0000256" key="2">
    <source>
        <dbReference type="ARBA" id="ARBA00023002"/>
    </source>
</evidence>
<dbReference type="InterPro" id="IPR016162">
    <property type="entry name" value="Ald_DH_N"/>
</dbReference>
<dbReference type="EMBL" id="CP071444">
    <property type="protein sequence ID" value="QSX07889.1"/>
    <property type="molecule type" value="Genomic_DNA"/>
</dbReference>
<keyword evidence="2 4" id="KW-0560">Oxidoreductase</keyword>
<evidence type="ECO:0000256" key="7">
    <source>
        <dbReference type="RuleBase" id="RU003345"/>
    </source>
</evidence>
<dbReference type="PANTHER" id="PTHR43570">
    <property type="entry name" value="ALDEHYDE DEHYDROGENASE"/>
    <property type="match status" value="1"/>
</dbReference>
<dbReference type="InterPro" id="IPR016161">
    <property type="entry name" value="Ald_DH/histidinol_DH"/>
</dbReference>
<dbReference type="GO" id="GO:0004029">
    <property type="term" value="F:aldehyde dehydrogenase (NAD+) activity"/>
    <property type="evidence" value="ECO:0007669"/>
    <property type="project" value="TreeGrafter"/>
</dbReference>
<dbReference type="InterPro" id="IPR016163">
    <property type="entry name" value="Ald_DH_C"/>
</dbReference>
<dbReference type="CDD" id="cd07136">
    <property type="entry name" value="ALDH_YwdH-P39616"/>
    <property type="match status" value="1"/>
</dbReference>
<feature type="domain" description="Aldehyde dehydrogenase" evidence="8">
    <location>
        <begin position="2"/>
        <end position="428"/>
    </location>
</feature>
<dbReference type="SUPFAM" id="SSF53720">
    <property type="entry name" value="ALDH-like"/>
    <property type="match status" value="1"/>
</dbReference>
<dbReference type="GO" id="GO:0005737">
    <property type="term" value="C:cytoplasm"/>
    <property type="evidence" value="ECO:0007669"/>
    <property type="project" value="TreeGrafter"/>
</dbReference>
<dbReference type="AlphaFoldDB" id="A0A974XDL8"/>
<keyword evidence="3" id="KW-0520">NAD</keyword>
<feature type="active site" evidence="5 6">
    <location>
        <position position="209"/>
    </location>
</feature>
<evidence type="ECO:0000313" key="10">
    <source>
        <dbReference type="Proteomes" id="UP000663499"/>
    </source>
</evidence>
<evidence type="ECO:0000256" key="3">
    <source>
        <dbReference type="ARBA" id="ARBA00023027"/>
    </source>
</evidence>
<dbReference type="FunFam" id="3.40.605.10:FF:000004">
    <property type="entry name" value="Aldehyde dehydrogenase"/>
    <property type="match status" value="1"/>
</dbReference>
<dbReference type="Pfam" id="PF00171">
    <property type="entry name" value="Aldedh"/>
    <property type="match status" value="1"/>
</dbReference>
<dbReference type="GO" id="GO:0006081">
    <property type="term" value="P:aldehyde metabolic process"/>
    <property type="evidence" value="ECO:0007669"/>
    <property type="project" value="InterPro"/>
</dbReference>
<sequence length="457" mass="51212">MDIRKIVGEQRRFFLRGRTLDLAFRLQSLNALKKYLEVSDQAVFQALKLDLGKSEAEAYLTEYSIVMEELDKTIRQLPKWVKDKKVSTPLVLQPAKSFIVHEPYGVALVMAPWNYPFHLSILPLVGAVAAGNCVVLKPSAYAPHTSSLLAEVVKNVFDPQHVTVVEGGRKENTDLLDQRFDNIFFTGSTNVGKVVMEAASRYLTPVTLELGGKSPVIVDDTADLNLAAKRIVFGKFINAGQTCVAPDHVLVHGSVRNELVERISYWIRRYYPMKEEGTIPNYPSMVNEKHFDRVVGLMEEEKIVIGGSHNVDRLFIEPTVMVNVDFSSPVMGEEIFGPVLPVIAYDKLADVIQLMAHQPKPLALYLFSKSKKVQRKILRRVSFGGGCINDTVVHLVNPNLGFGGVGDSGMGTYHGKHTFDVFTHEKSIVSKGSFLDFSLRYRPYTKGKMFFLKKFRG</sequence>
<dbReference type="PROSITE" id="PS00070">
    <property type="entry name" value="ALDEHYDE_DEHYDR_CYS"/>
    <property type="match status" value="1"/>
</dbReference>
<dbReference type="RefSeq" id="WP_207299231.1">
    <property type="nucleotide sequence ID" value="NZ_CP071444.1"/>
</dbReference>
<evidence type="ECO:0000259" key="8">
    <source>
        <dbReference type="Pfam" id="PF00171"/>
    </source>
</evidence>
<dbReference type="PROSITE" id="PS00687">
    <property type="entry name" value="ALDEHYDE_DEHYDR_GLU"/>
    <property type="match status" value="1"/>
</dbReference>
<dbReference type="Proteomes" id="UP000663499">
    <property type="component" value="Chromosome"/>
</dbReference>
<feature type="active site" evidence="5">
    <location>
        <position position="243"/>
    </location>
</feature>
<comment type="similarity">
    <text evidence="1 4 7">Belongs to the aldehyde dehydrogenase family.</text>
</comment>
<accession>A0A974XDL8</accession>
<organism evidence="9 10">
    <name type="scientific">Alkalibacter rhizosphaerae</name>
    <dbReference type="NCBI Taxonomy" id="2815577"/>
    <lineage>
        <taxon>Bacteria</taxon>
        <taxon>Bacillati</taxon>
        <taxon>Bacillota</taxon>
        <taxon>Clostridia</taxon>
        <taxon>Eubacteriales</taxon>
        <taxon>Eubacteriaceae</taxon>
        <taxon>Alkalibacter</taxon>
    </lineage>
</organism>
<proteinExistence type="inferred from homology"/>
<evidence type="ECO:0000256" key="1">
    <source>
        <dbReference type="ARBA" id="ARBA00009986"/>
    </source>
</evidence>
<dbReference type="KEGG" id="alka:J0B03_08725"/>
<dbReference type="PANTHER" id="PTHR43570:SF16">
    <property type="entry name" value="ALDEHYDE DEHYDROGENASE TYPE III, ISOFORM Q"/>
    <property type="match status" value="1"/>
</dbReference>
<dbReference type="InterPro" id="IPR012394">
    <property type="entry name" value="Aldehyde_DH_NAD(P)"/>
</dbReference>
<keyword evidence="10" id="KW-1185">Reference proteome</keyword>